<keyword evidence="13" id="KW-1185">Reference proteome</keyword>
<dbReference type="GO" id="GO:0009252">
    <property type="term" value="P:peptidoglycan biosynthetic process"/>
    <property type="evidence" value="ECO:0007669"/>
    <property type="project" value="UniProtKB-UniRule"/>
</dbReference>
<evidence type="ECO:0000256" key="7">
    <source>
        <dbReference type="ARBA" id="ARBA00023136"/>
    </source>
</evidence>
<keyword evidence="10 11" id="KW-0961">Cell wall biogenesis/degradation</keyword>
<feature type="transmembrane region" description="Helical" evidence="10">
    <location>
        <begin position="134"/>
        <end position="154"/>
    </location>
</feature>
<reference evidence="12 13" key="1">
    <citation type="submission" date="2020-04" db="EMBL/GenBank/DDBJ databases">
        <title>Draft genome of Leeia sp. IMCC25680.</title>
        <authorList>
            <person name="Song J."/>
            <person name="Cho J.-C."/>
        </authorList>
    </citation>
    <scope>NUCLEOTIDE SEQUENCE [LARGE SCALE GENOMIC DNA]</scope>
    <source>
        <strain evidence="12 13">IMCC25680</strain>
    </source>
</reference>
<evidence type="ECO:0000313" key="12">
    <source>
        <dbReference type="EMBL" id="NLR74620.1"/>
    </source>
</evidence>
<dbReference type="PANTHER" id="PTHR47019:SF1">
    <property type="entry name" value="LIPID II FLIPPASE MURJ"/>
    <property type="match status" value="1"/>
</dbReference>
<keyword evidence="3 10" id="KW-0812">Transmembrane</keyword>
<comment type="similarity">
    <text evidence="9 10 11">Belongs to the MurJ/MviN family.</text>
</comment>
<dbReference type="RefSeq" id="WP_168876923.1">
    <property type="nucleotide sequence ID" value="NZ_JABAIM010000001.1"/>
</dbReference>
<dbReference type="GO" id="GO:0008360">
    <property type="term" value="P:regulation of cell shape"/>
    <property type="evidence" value="ECO:0007669"/>
    <property type="project" value="UniProtKB-UniRule"/>
</dbReference>
<keyword evidence="10 11" id="KW-0813">Transport</keyword>
<sequence length="515" mass="56128">MNLLRTVFTVSGMTLISRILGLVRDAAIARIFGVSAATDAFWTAFKIPNLLRRTFAEGAFSQAFVPVLAEYRRNRSEAETRTLLDHVTGVLGLTLLIVTVLGVLAAPWVVWLTASGFTATPDRFELTVTLLRWLFPYILLISLTSLASSILNAYNQFSIPAFTPTLLNVAMIVATVFVAPYISKPILALAIGVLLGGILQLGFQLPWLMKLGMLPRPIPSWKDPAVRRILKLMGPAIFGVSIAQISLLINTLFASYLPSGSVTWMFNAERLMELPNGLLGVALGTVLLPSLSRHAAGKDETAYSALLDWGLRLSLLLALPAAVGLTLLAAPLLGTLYLGGRYTWHDVMMTEPALMAYAFGIIGFIMVKVLAPGFYARQNIKTPVKIGIAVLVTTQLLNLGLMLPFARWGYGHVGLAIALSLGSCMNAGLLLYYLLRGGSYQPATGWLRFLLKLVCACVVMAGVLWLLRGSHDTWRHGHTLTKAGHLLLLVCAGGLSYFATLFALGFRLRDFRRRE</sequence>
<proteinExistence type="inferred from homology"/>
<gene>
    <name evidence="10 12" type="primary">murJ</name>
    <name evidence="12" type="ORF">HF682_05555</name>
</gene>
<dbReference type="EMBL" id="JABAIM010000001">
    <property type="protein sequence ID" value="NLR74620.1"/>
    <property type="molecule type" value="Genomic_DNA"/>
</dbReference>
<dbReference type="HAMAP" id="MF_02078">
    <property type="entry name" value="MurJ_MviN"/>
    <property type="match status" value="1"/>
</dbReference>
<dbReference type="NCBIfam" id="TIGR01695">
    <property type="entry name" value="murJ_mviN"/>
    <property type="match status" value="1"/>
</dbReference>
<dbReference type="PANTHER" id="PTHR47019">
    <property type="entry name" value="LIPID II FLIPPASE MURJ"/>
    <property type="match status" value="1"/>
</dbReference>
<evidence type="ECO:0000256" key="3">
    <source>
        <dbReference type="ARBA" id="ARBA00022692"/>
    </source>
</evidence>
<keyword evidence="2 10" id="KW-1003">Cell membrane</keyword>
<dbReference type="GO" id="GO:0034204">
    <property type="term" value="P:lipid translocation"/>
    <property type="evidence" value="ECO:0007669"/>
    <property type="project" value="TreeGrafter"/>
</dbReference>
<comment type="pathway">
    <text evidence="10">Cell wall biogenesis; peptidoglycan biosynthesis.</text>
</comment>
<dbReference type="PRINTS" id="PR01806">
    <property type="entry name" value="VIRFACTRMVIN"/>
</dbReference>
<feature type="transmembrane region" description="Helical" evidence="10">
    <location>
        <begin position="274"/>
        <end position="292"/>
    </location>
</feature>
<dbReference type="InterPro" id="IPR051050">
    <property type="entry name" value="Lipid_II_flippase_MurJ/MviN"/>
</dbReference>
<dbReference type="PIRSF" id="PIRSF002869">
    <property type="entry name" value="MviN"/>
    <property type="match status" value="1"/>
</dbReference>
<evidence type="ECO:0000256" key="2">
    <source>
        <dbReference type="ARBA" id="ARBA00022475"/>
    </source>
</evidence>
<dbReference type="GO" id="GO:0015648">
    <property type="term" value="F:lipid-linked peptidoglycan transporter activity"/>
    <property type="evidence" value="ECO:0007669"/>
    <property type="project" value="UniProtKB-UniRule"/>
</dbReference>
<feature type="transmembrane region" description="Helical" evidence="10">
    <location>
        <begin position="486"/>
        <end position="506"/>
    </location>
</feature>
<comment type="function">
    <text evidence="8 10 11">Involved in peptidoglycan biosynthesis. Transports lipid-linked peptidoglycan precursors from the inner to the outer leaflet of the cytoplasmic membrane.</text>
</comment>
<dbReference type="Pfam" id="PF03023">
    <property type="entry name" value="MurJ"/>
    <property type="match status" value="1"/>
</dbReference>
<name>A0A847RTT7_9NEIS</name>
<feature type="transmembrane region" description="Helical" evidence="10">
    <location>
        <begin position="188"/>
        <end position="208"/>
    </location>
</feature>
<evidence type="ECO:0000256" key="8">
    <source>
        <dbReference type="ARBA" id="ARBA00060041"/>
    </source>
</evidence>
<feature type="transmembrane region" description="Helical" evidence="10">
    <location>
        <begin position="386"/>
        <end position="406"/>
    </location>
</feature>
<feature type="transmembrane region" description="Helical" evidence="10">
    <location>
        <begin position="446"/>
        <end position="466"/>
    </location>
</feature>
<dbReference type="InterPro" id="IPR004268">
    <property type="entry name" value="MurJ"/>
</dbReference>
<feature type="transmembrane region" description="Helical" evidence="10">
    <location>
        <begin position="354"/>
        <end position="374"/>
    </location>
</feature>
<evidence type="ECO:0000256" key="9">
    <source>
        <dbReference type="ARBA" id="ARBA00061532"/>
    </source>
</evidence>
<dbReference type="AlphaFoldDB" id="A0A847RTT7"/>
<evidence type="ECO:0000313" key="13">
    <source>
        <dbReference type="Proteomes" id="UP000587991"/>
    </source>
</evidence>
<comment type="subcellular location">
    <subcellularLocation>
        <location evidence="10">Cell inner membrane</location>
        <topology evidence="10">Multi-pass membrane protein</topology>
    </subcellularLocation>
    <subcellularLocation>
        <location evidence="1">Cell membrane</location>
        <topology evidence="1">Multi-pass membrane protein</topology>
    </subcellularLocation>
</comment>
<dbReference type="Proteomes" id="UP000587991">
    <property type="component" value="Unassembled WGS sequence"/>
</dbReference>
<comment type="caution">
    <text evidence="12">The sequence shown here is derived from an EMBL/GenBank/DDBJ whole genome shotgun (WGS) entry which is preliminary data.</text>
</comment>
<keyword evidence="6 10" id="KW-1133">Transmembrane helix</keyword>
<evidence type="ECO:0000256" key="4">
    <source>
        <dbReference type="ARBA" id="ARBA00022960"/>
    </source>
</evidence>
<feature type="transmembrane region" description="Helical" evidence="10">
    <location>
        <begin position="229"/>
        <end position="254"/>
    </location>
</feature>
<keyword evidence="5 10" id="KW-0573">Peptidoglycan synthesis</keyword>
<keyword evidence="10" id="KW-0997">Cell inner membrane</keyword>
<feature type="transmembrane region" description="Helical" evidence="10">
    <location>
        <begin position="412"/>
        <end position="434"/>
    </location>
</feature>
<evidence type="ECO:0000256" key="6">
    <source>
        <dbReference type="ARBA" id="ARBA00022989"/>
    </source>
</evidence>
<feature type="transmembrane region" description="Helical" evidence="10">
    <location>
        <begin position="161"/>
        <end position="182"/>
    </location>
</feature>
<evidence type="ECO:0000256" key="11">
    <source>
        <dbReference type="PIRNR" id="PIRNR002869"/>
    </source>
</evidence>
<keyword evidence="4 10" id="KW-0133">Cell shape</keyword>
<feature type="transmembrane region" description="Helical" evidence="10">
    <location>
        <begin position="90"/>
        <end position="114"/>
    </location>
</feature>
<evidence type="ECO:0000256" key="10">
    <source>
        <dbReference type="HAMAP-Rule" id="MF_02078"/>
    </source>
</evidence>
<dbReference type="GO" id="GO:0005886">
    <property type="term" value="C:plasma membrane"/>
    <property type="evidence" value="ECO:0007669"/>
    <property type="project" value="UniProtKB-SubCell"/>
</dbReference>
<protein>
    <recommendedName>
        <fullName evidence="10">Probable lipid II flippase MurJ</fullName>
    </recommendedName>
</protein>
<dbReference type="CDD" id="cd13123">
    <property type="entry name" value="MATE_MurJ_like"/>
    <property type="match status" value="1"/>
</dbReference>
<keyword evidence="7 10" id="KW-0472">Membrane</keyword>
<organism evidence="12 13">
    <name type="scientific">Leeia aquatica</name>
    <dbReference type="NCBI Taxonomy" id="2725557"/>
    <lineage>
        <taxon>Bacteria</taxon>
        <taxon>Pseudomonadati</taxon>
        <taxon>Pseudomonadota</taxon>
        <taxon>Betaproteobacteria</taxon>
        <taxon>Neisseriales</taxon>
        <taxon>Leeiaceae</taxon>
        <taxon>Leeia</taxon>
    </lineage>
</organism>
<dbReference type="GO" id="GO:0071555">
    <property type="term" value="P:cell wall organization"/>
    <property type="evidence" value="ECO:0007669"/>
    <property type="project" value="UniProtKB-UniRule"/>
</dbReference>
<dbReference type="UniPathway" id="UPA00219"/>
<evidence type="ECO:0000256" key="1">
    <source>
        <dbReference type="ARBA" id="ARBA00004651"/>
    </source>
</evidence>
<evidence type="ECO:0000256" key="5">
    <source>
        <dbReference type="ARBA" id="ARBA00022984"/>
    </source>
</evidence>
<feature type="transmembrane region" description="Helical" evidence="10">
    <location>
        <begin position="313"/>
        <end position="334"/>
    </location>
</feature>
<accession>A0A847RTT7</accession>